<protein>
    <recommendedName>
        <fullName evidence="4">Secreted protein</fullName>
    </recommendedName>
</protein>
<evidence type="ECO:0000256" key="1">
    <source>
        <dbReference type="SAM" id="SignalP"/>
    </source>
</evidence>
<keyword evidence="1" id="KW-0732">Signal</keyword>
<keyword evidence="3" id="KW-1185">Reference proteome</keyword>
<comment type="caution">
    <text evidence="2">The sequence shown here is derived from an EMBL/GenBank/DDBJ whole genome shotgun (WGS) entry which is preliminary data.</text>
</comment>
<proteinExistence type="predicted"/>
<accession>A0A1D1UPC4</accession>
<name>A0A1D1UPC4_RAMVA</name>
<dbReference type="Proteomes" id="UP000186922">
    <property type="component" value="Unassembled WGS sequence"/>
</dbReference>
<dbReference type="AlphaFoldDB" id="A0A1D1UPC4"/>
<evidence type="ECO:0000313" key="2">
    <source>
        <dbReference type="EMBL" id="GAU91564.1"/>
    </source>
</evidence>
<organism evidence="2 3">
    <name type="scientific">Ramazzottius varieornatus</name>
    <name type="common">Water bear</name>
    <name type="synonym">Tardigrade</name>
    <dbReference type="NCBI Taxonomy" id="947166"/>
    <lineage>
        <taxon>Eukaryota</taxon>
        <taxon>Metazoa</taxon>
        <taxon>Ecdysozoa</taxon>
        <taxon>Tardigrada</taxon>
        <taxon>Eutardigrada</taxon>
        <taxon>Parachela</taxon>
        <taxon>Hypsibioidea</taxon>
        <taxon>Ramazzottiidae</taxon>
        <taxon>Ramazzottius</taxon>
    </lineage>
</organism>
<sequence length="153" mass="16582">MIKASANFESSVLIIIFALSMSNLCCCLSLHCSIKNNASFSYRQTVRFALSGPTCLSFPSAKSSTVKACHSSCSRTRHYCPTPSSTQLSKASFRTSFLIPTCTVFTASASVLPPLLPPMVLRTPSSRRQGDGRAKSTRDTYALLLLLVKSSIF</sequence>
<evidence type="ECO:0000313" key="3">
    <source>
        <dbReference type="Proteomes" id="UP000186922"/>
    </source>
</evidence>
<dbReference type="EMBL" id="BDGG01000002">
    <property type="protein sequence ID" value="GAU91564.1"/>
    <property type="molecule type" value="Genomic_DNA"/>
</dbReference>
<feature type="signal peptide" evidence="1">
    <location>
        <begin position="1"/>
        <end position="27"/>
    </location>
</feature>
<evidence type="ECO:0008006" key="4">
    <source>
        <dbReference type="Google" id="ProtNLM"/>
    </source>
</evidence>
<gene>
    <name evidence="2" type="primary">RvY_03792-1</name>
    <name evidence="2" type="synonym">RvY_03792.1</name>
    <name evidence="2" type="ORF">RvY_03792</name>
</gene>
<feature type="chain" id="PRO_5008897448" description="Secreted protein" evidence="1">
    <location>
        <begin position="28"/>
        <end position="153"/>
    </location>
</feature>
<reference evidence="2 3" key="1">
    <citation type="journal article" date="2016" name="Nat. Commun.">
        <title>Extremotolerant tardigrade genome and improved radiotolerance of human cultured cells by tardigrade-unique protein.</title>
        <authorList>
            <person name="Hashimoto T."/>
            <person name="Horikawa D.D."/>
            <person name="Saito Y."/>
            <person name="Kuwahara H."/>
            <person name="Kozuka-Hata H."/>
            <person name="Shin-I T."/>
            <person name="Minakuchi Y."/>
            <person name="Ohishi K."/>
            <person name="Motoyama A."/>
            <person name="Aizu T."/>
            <person name="Enomoto A."/>
            <person name="Kondo K."/>
            <person name="Tanaka S."/>
            <person name="Hara Y."/>
            <person name="Koshikawa S."/>
            <person name="Sagara H."/>
            <person name="Miura T."/>
            <person name="Yokobori S."/>
            <person name="Miyagawa K."/>
            <person name="Suzuki Y."/>
            <person name="Kubo T."/>
            <person name="Oyama M."/>
            <person name="Kohara Y."/>
            <person name="Fujiyama A."/>
            <person name="Arakawa K."/>
            <person name="Katayama T."/>
            <person name="Toyoda A."/>
            <person name="Kunieda T."/>
        </authorList>
    </citation>
    <scope>NUCLEOTIDE SEQUENCE [LARGE SCALE GENOMIC DNA]</scope>
    <source>
        <strain evidence="2 3">YOKOZUNA-1</strain>
    </source>
</reference>